<reference evidence="5" key="1">
    <citation type="submission" date="2024-05" db="EMBL/GenBank/DDBJ databases">
        <title>Isolation and characterization of Sporomusa carbonis sp. nov., a carboxydotrophic hydrogenogen in the genus of Sporomusa isolated from a charcoal burning pile.</title>
        <authorList>
            <person name="Boeer T."/>
            <person name="Rosenbaum F."/>
            <person name="Eysell L."/>
            <person name="Mueller V."/>
            <person name="Daniel R."/>
            <person name="Poehlein A."/>
        </authorList>
    </citation>
    <scope>NUCLEOTIDE SEQUENCE [LARGE SCALE GENOMIC DNA]</scope>
    <source>
        <strain evidence="5">DSM 10669</strain>
    </source>
</reference>
<proteinExistence type="predicted"/>
<evidence type="ECO:0000313" key="5">
    <source>
        <dbReference type="EMBL" id="XFO67541.1"/>
    </source>
</evidence>
<evidence type="ECO:0000259" key="4">
    <source>
        <dbReference type="Pfam" id="PF02702"/>
    </source>
</evidence>
<evidence type="ECO:0000256" key="3">
    <source>
        <dbReference type="ARBA" id="ARBA00023012"/>
    </source>
</evidence>
<dbReference type="EMBL" id="CP155573">
    <property type="protein sequence ID" value="XFO67541.1"/>
    <property type="molecule type" value="Genomic_DNA"/>
</dbReference>
<dbReference type="EC" id="2.7.13.3" evidence="5"/>
<organism evidence="5 6">
    <name type="scientific">Sporomusa silvacetica DSM 10669</name>
    <dbReference type="NCBI Taxonomy" id="1123289"/>
    <lineage>
        <taxon>Bacteria</taxon>
        <taxon>Bacillati</taxon>
        <taxon>Bacillota</taxon>
        <taxon>Negativicutes</taxon>
        <taxon>Selenomonadales</taxon>
        <taxon>Sporomusaceae</taxon>
        <taxon>Sporomusa</taxon>
    </lineage>
</organism>
<sequence length="140" mass="15689">MVKEVDRRPNPEELLQKIHKENRGKLTVFLGAAAGVGKTYTMLETAHDRLAEGVRVMIGWVETHGRAETEKVVNGLPQIAPKALEYRGKNLLEMDIDAILAQKPELVLDELAHTNVSGSRHVRRFQDVEELYHAVLGDSI</sequence>
<dbReference type="InterPro" id="IPR027417">
    <property type="entry name" value="P-loop_NTPase"/>
</dbReference>
<keyword evidence="3" id="KW-0902">Two-component regulatory system</keyword>
<feature type="domain" description="Signal transduction histidine kinase osmosensitive K+ channel sensor N-terminal" evidence="4">
    <location>
        <begin position="23"/>
        <end position="134"/>
    </location>
</feature>
<dbReference type="Proteomes" id="UP000216752">
    <property type="component" value="Chromosome"/>
</dbReference>
<evidence type="ECO:0000313" key="6">
    <source>
        <dbReference type="Proteomes" id="UP000216752"/>
    </source>
</evidence>
<dbReference type="PANTHER" id="PTHR45569">
    <property type="entry name" value="SENSOR PROTEIN KDPD"/>
    <property type="match status" value="1"/>
</dbReference>
<keyword evidence="1 5" id="KW-0808">Transferase</keyword>
<evidence type="ECO:0000256" key="1">
    <source>
        <dbReference type="ARBA" id="ARBA00022679"/>
    </source>
</evidence>
<dbReference type="RefSeq" id="WP_094604292.1">
    <property type="nucleotide sequence ID" value="NZ_CP155573.1"/>
</dbReference>
<gene>
    <name evidence="5" type="primary">kdpD_1</name>
    <name evidence="5" type="ORF">SPSIL_037400</name>
</gene>
<keyword evidence="6" id="KW-1185">Reference proteome</keyword>
<dbReference type="InterPro" id="IPR052023">
    <property type="entry name" value="Histidine_kinase_KdpD"/>
</dbReference>
<accession>A0ABZ3IPA2</accession>
<name>A0ABZ3IPA2_9FIRM</name>
<dbReference type="Pfam" id="PF02702">
    <property type="entry name" value="KdpD"/>
    <property type="match status" value="1"/>
</dbReference>
<keyword evidence="2" id="KW-0418">Kinase</keyword>
<dbReference type="PANTHER" id="PTHR45569:SF1">
    <property type="entry name" value="SENSOR PROTEIN KDPD"/>
    <property type="match status" value="1"/>
</dbReference>
<protein>
    <submittedName>
        <fullName evidence="5">Sensor protein KdpD</fullName>
        <ecNumber evidence="5">2.7.13.3</ecNumber>
    </submittedName>
</protein>
<dbReference type="Gene3D" id="3.40.50.300">
    <property type="entry name" value="P-loop containing nucleotide triphosphate hydrolases"/>
    <property type="match status" value="1"/>
</dbReference>
<evidence type="ECO:0000256" key="2">
    <source>
        <dbReference type="ARBA" id="ARBA00022777"/>
    </source>
</evidence>
<dbReference type="GO" id="GO:0004673">
    <property type="term" value="F:protein histidine kinase activity"/>
    <property type="evidence" value="ECO:0007669"/>
    <property type="project" value="UniProtKB-EC"/>
</dbReference>
<dbReference type="InterPro" id="IPR003852">
    <property type="entry name" value="Sig_transdc_His_kinase_KdpD_N"/>
</dbReference>